<dbReference type="Proteomes" id="UP001454036">
    <property type="component" value="Unassembled WGS sequence"/>
</dbReference>
<gene>
    <name evidence="1" type="ORF">LIER_31455</name>
</gene>
<comment type="caution">
    <text evidence="1">The sequence shown here is derived from an EMBL/GenBank/DDBJ whole genome shotgun (WGS) entry which is preliminary data.</text>
</comment>
<proteinExistence type="predicted"/>
<accession>A0AAV3RWZ7</accession>
<name>A0AAV3RWZ7_LITER</name>
<sequence length="88" mass="10380">MRRVALLIRITYLHIESTQTVVEVSDMIRWPVGRANTSDVQVFRNGFPRHFDQTGDCLVWFGDTSSKATNVWNKLRPNFAQVWWWKVV</sequence>
<evidence type="ECO:0000313" key="2">
    <source>
        <dbReference type="Proteomes" id="UP001454036"/>
    </source>
</evidence>
<dbReference type="AlphaFoldDB" id="A0AAV3RWZ7"/>
<evidence type="ECO:0000313" key="1">
    <source>
        <dbReference type="EMBL" id="GAA0184166.1"/>
    </source>
</evidence>
<organism evidence="1 2">
    <name type="scientific">Lithospermum erythrorhizon</name>
    <name type="common">Purple gromwell</name>
    <name type="synonym">Lithospermum officinale var. erythrorhizon</name>
    <dbReference type="NCBI Taxonomy" id="34254"/>
    <lineage>
        <taxon>Eukaryota</taxon>
        <taxon>Viridiplantae</taxon>
        <taxon>Streptophyta</taxon>
        <taxon>Embryophyta</taxon>
        <taxon>Tracheophyta</taxon>
        <taxon>Spermatophyta</taxon>
        <taxon>Magnoliopsida</taxon>
        <taxon>eudicotyledons</taxon>
        <taxon>Gunneridae</taxon>
        <taxon>Pentapetalae</taxon>
        <taxon>asterids</taxon>
        <taxon>lamiids</taxon>
        <taxon>Boraginales</taxon>
        <taxon>Boraginaceae</taxon>
        <taxon>Boraginoideae</taxon>
        <taxon>Lithospermeae</taxon>
        <taxon>Lithospermum</taxon>
    </lineage>
</organism>
<keyword evidence="2" id="KW-1185">Reference proteome</keyword>
<protein>
    <submittedName>
        <fullName evidence="1">Uncharacterized protein</fullName>
    </submittedName>
</protein>
<reference evidence="1 2" key="1">
    <citation type="submission" date="2024-01" db="EMBL/GenBank/DDBJ databases">
        <title>The complete chloroplast genome sequence of Lithospermum erythrorhizon: insights into the phylogenetic relationship among Boraginaceae species and the maternal lineages of purple gromwells.</title>
        <authorList>
            <person name="Okada T."/>
            <person name="Watanabe K."/>
        </authorList>
    </citation>
    <scope>NUCLEOTIDE SEQUENCE [LARGE SCALE GENOMIC DNA]</scope>
</reference>
<dbReference type="EMBL" id="BAABME010011701">
    <property type="protein sequence ID" value="GAA0184166.1"/>
    <property type="molecule type" value="Genomic_DNA"/>
</dbReference>